<keyword evidence="3" id="KW-1185">Reference proteome</keyword>
<sequence length="130" mass="15307">MSKDLEKIDDLIKEALGKEEAKFYDELEEQNLFGKIGETFRGKTGWLVIFMNVMNLLFLVLFVYCLVQFFSVSETNELIKWTAAGFICWSFMAFIKLYVWMQMDKNDILRELKRLELQVSVLTGKQKDPN</sequence>
<comment type="caution">
    <text evidence="2">The sequence shown here is derived from an EMBL/GenBank/DDBJ whole genome shotgun (WGS) entry which is preliminary data.</text>
</comment>
<keyword evidence="1" id="KW-0812">Transmembrane</keyword>
<dbReference type="InterPro" id="IPR023298">
    <property type="entry name" value="ATPase_P-typ_TM_dom_sf"/>
</dbReference>
<organism evidence="2 3">
    <name type="scientific">Croceitalea vernalis</name>
    <dbReference type="NCBI Taxonomy" id="3075599"/>
    <lineage>
        <taxon>Bacteria</taxon>
        <taxon>Pseudomonadati</taxon>
        <taxon>Bacteroidota</taxon>
        <taxon>Flavobacteriia</taxon>
        <taxon>Flavobacteriales</taxon>
        <taxon>Flavobacteriaceae</taxon>
        <taxon>Croceitalea</taxon>
    </lineage>
</organism>
<evidence type="ECO:0000313" key="3">
    <source>
        <dbReference type="Proteomes" id="UP001250662"/>
    </source>
</evidence>
<feature type="transmembrane region" description="Helical" evidence="1">
    <location>
        <begin position="78"/>
        <end position="100"/>
    </location>
</feature>
<dbReference type="Pfam" id="PF20556">
    <property type="entry name" value="DUF6768"/>
    <property type="match status" value="1"/>
</dbReference>
<reference evidence="2 3" key="1">
    <citation type="submission" date="2023-09" db="EMBL/GenBank/DDBJ databases">
        <authorList>
            <person name="Rey-Velasco X."/>
        </authorList>
    </citation>
    <scope>NUCLEOTIDE SEQUENCE [LARGE SCALE GENOMIC DNA]</scope>
    <source>
        <strain evidence="2 3">P007</strain>
    </source>
</reference>
<proteinExistence type="predicted"/>
<dbReference type="RefSeq" id="WP_311388008.1">
    <property type="nucleotide sequence ID" value="NZ_JAVRHU010000003.1"/>
</dbReference>
<dbReference type="InterPro" id="IPR046659">
    <property type="entry name" value="DUF6768"/>
</dbReference>
<dbReference type="EMBL" id="JAVRHU010000003">
    <property type="protein sequence ID" value="MDT0622058.1"/>
    <property type="molecule type" value="Genomic_DNA"/>
</dbReference>
<evidence type="ECO:0000313" key="2">
    <source>
        <dbReference type="EMBL" id="MDT0622058.1"/>
    </source>
</evidence>
<dbReference type="Proteomes" id="UP001250662">
    <property type="component" value="Unassembled WGS sequence"/>
</dbReference>
<keyword evidence="1" id="KW-0472">Membrane</keyword>
<dbReference type="SUPFAM" id="SSF81665">
    <property type="entry name" value="Calcium ATPase, transmembrane domain M"/>
    <property type="match status" value="1"/>
</dbReference>
<evidence type="ECO:0000256" key="1">
    <source>
        <dbReference type="SAM" id="Phobius"/>
    </source>
</evidence>
<keyword evidence="1" id="KW-1133">Transmembrane helix</keyword>
<gene>
    <name evidence="2" type="ORF">RM520_10480</name>
</gene>
<feature type="transmembrane region" description="Helical" evidence="1">
    <location>
        <begin position="45"/>
        <end position="72"/>
    </location>
</feature>
<protein>
    <submittedName>
        <fullName evidence="2">DUF6768 family protein</fullName>
    </submittedName>
</protein>
<accession>A0ABU3BIR8</accession>
<name>A0ABU3BIR8_9FLAO</name>